<feature type="transmembrane region" description="Helical" evidence="1">
    <location>
        <begin position="86"/>
        <end position="105"/>
    </location>
</feature>
<evidence type="ECO:0000313" key="6">
    <source>
        <dbReference type="Proteomes" id="UP000184203"/>
    </source>
</evidence>
<dbReference type="STRING" id="797209.GCA_000376445_03738"/>
<keyword evidence="1" id="KW-0812">Transmembrane</keyword>
<evidence type="ECO:0000256" key="1">
    <source>
        <dbReference type="SAM" id="Phobius"/>
    </source>
</evidence>
<feature type="transmembrane region" description="Helical" evidence="1">
    <location>
        <begin position="54"/>
        <end position="74"/>
    </location>
</feature>
<reference evidence="3 5" key="1">
    <citation type="journal article" date="2014" name="ISME J.">
        <title>Trehalose/2-sulfotrehalose biosynthesis and glycine-betaine uptake are widely spread mechanisms for osmoadaptation in the Halobacteriales.</title>
        <authorList>
            <person name="Youssef N.H."/>
            <person name="Savage-Ashlock K.N."/>
            <person name="McCully A.L."/>
            <person name="Luedtke B."/>
            <person name="Shaw E.I."/>
            <person name="Hoff W.D."/>
            <person name="Elshahed M.S."/>
        </authorList>
    </citation>
    <scope>NUCLEOTIDE SEQUENCE [LARGE SCALE GENOMIC DNA]</scope>
    <source>
        <strain evidence="3 5">DX253</strain>
    </source>
</reference>
<keyword evidence="1" id="KW-0472">Membrane</keyword>
<evidence type="ECO:0000313" key="4">
    <source>
        <dbReference type="EMBL" id="SHL22363.1"/>
    </source>
</evidence>
<evidence type="ECO:0000313" key="3">
    <source>
        <dbReference type="EMBL" id="EFW91633.1"/>
    </source>
</evidence>
<keyword evidence="6" id="KW-1185">Reference proteome</keyword>
<feature type="domain" description="Copper resistance protein D" evidence="2">
    <location>
        <begin position="48"/>
        <end position="145"/>
    </location>
</feature>
<dbReference type="GO" id="GO:0016020">
    <property type="term" value="C:membrane"/>
    <property type="evidence" value="ECO:0007669"/>
    <property type="project" value="InterPro"/>
</dbReference>
<dbReference type="AlphaFoldDB" id="E7QVB5"/>
<evidence type="ECO:0000259" key="2">
    <source>
        <dbReference type="Pfam" id="PF05425"/>
    </source>
</evidence>
<sequence length="145" mass="15203">MTLIDVTMRIVHTLFAGVWAGWTVFMAALVVPAARDGKLGADGIRWMTQQFTRFSSLSSVVLLLTGGFMAGDLYSTETLTGSSSGHLVLTMVVLWLALSGLSHMAGSRLKKNLDAGAKQAAAGATTLFYVAGVVALGLLVVAGWL</sequence>
<feature type="transmembrane region" description="Helical" evidence="1">
    <location>
        <begin position="12"/>
        <end position="34"/>
    </location>
</feature>
<dbReference type="OrthoDB" id="340884at2157"/>
<protein>
    <recommendedName>
        <fullName evidence="2">Copper resistance protein D domain-containing protein</fullName>
    </recommendedName>
</protein>
<dbReference type="RefSeq" id="WP_007980720.1">
    <property type="nucleotide sequence ID" value="NZ_AEMG01000013.1"/>
</dbReference>
<dbReference type="eggNOG" id="arCOG04581">
    <property type="taxonomic scope" value="Archaea"/>
</dbReference>
<dbReference type="PATRIC" id="fig|797209.4.peg.2712"/>
<dbReference type="Proteomes" id="UP000184203">
    <property type="component" value="Unassembled WGS sequence"/>
</dbReference>
<gene>
    <name evidence="4" type="ORF">SAMN05444342_3330</name>
    <name evidence="3" type="ORF">ZOD2009_13756</name>
</gene>
<dbReference type="EMBL" id="FRAN01000005">
    <property type="protein sequence ID" value="SHL22363.1"/>
    <property type="molecule type" value="Genomic_DNA"/>
</dbReference>
<dbReference type="Pfam" id="PF05425">
    <property type="entry name" value="CopD"/>
    <property type="match status" value="1"/>
</dbReference>
<name>E7QVB5_HALPU</name>
<keyword evidence="1" id="KW-1133">Transmembrane helix</keyword>
<organism evidence="3 5">
    <name type="scientific">Haladaptatus paucihalophilus DX253</name>
    <dbReference type="NCBI Taxonomy" id="797209"/>
    <lineage>
        <taxon>Archaea</taxon>
        <taxon>Methanobacteriati</taxon>
        <taxon>Methanobacteriota</taxon>
        <taxon>Stenosarchaea group</taxon>
        <taxon>Halobacteria</taxon>
        <taxon>Halobacteriales</taxon>
        <taxon>Haladaptataceae</taxon>
        <taxon>Haladaptatus</taxon>
    </lineage>
</organism>
<evidence type="ECO:0000313" key="5">
    <source>
        <dbReference type="Proteomes" id="UP000003751"/>
    </source>
</evidence>
<reference evidence="4" key="3">
    <citation type="submission" date="2016-11" db="EMBL/GenBank/DDBJ databases">
        <authorList>
            <person name="Jaros S."/>
            <person name="Januszkiewicz K."/>
            <person name="Wedrychowicz H."/>
        </authorList>
    </citation>
    <scope>NUCLEOTIDE SEQUENCE [LARGE SCALE GENOMIC DNA]</scope>
    <source>
        <strain evidence="4">DX253</strain>
    </source>
</reference>
<feature type="transmembrane region" description="Helical" evidence="1">
    <location>
        <begin position="126"/>
        <end position="144"/>
    </location>
</feature>
<dbReference type="InterPro" id="IPR008457">
    <property type="entry name" value="Cu-R_CopD_dom"/>
</dbReference>
<dbReference type="EMBL" id="AEMG01000013">
    <property type="protein sequence ID" value="EFW91633.1"/>
    <property type="molecule type" value="Genomic_DNA"/>
</dbReference>
<proteinExistence type="predicted"/>
<reference evidence="6" key="2">
    <citation type="submission" date="2016-11" db="EMBL/GenBank/DDBJ databases">
        <authorList>
            <person name="Varghese N."/>
            <person name="Submissions S."/>
        </authorList>
    </citation>
    <scope>NUCLEOTIDE SEQUENCE [LARGE SCALE GENOMIC DNA]</scope>
    <source>
        <strain evidence="6">DX253</strain>
    </source>
</reference>
<dbReference type="Proteomes" id="UP000003751">
    <property type="component" value="Unassembled WGS sequence"/>
</dbReference>
<accession>E7QVB5</accession>